<gene>
    <name evidence="6" type="ORF">AAW51_4946</name>
</gene>
<dbReference type="EMBL" id="CP011371">
    <property type="protein sequence ID" value="AKJ31637.1"/>
    <property type="molecule type" value="Genomic_DNA"/>
</dbReference>
<evidence type="ECO:0000313" key="6">
    <source>
        <dbReference type="EMBL" id="AKJ31637.1"/>
    </source>
</evidence>
<evidence type="ECO:0000259" key="5">
    <source>
        <dbReference type="PROSITE" id="PS50887"/>
    </source>
</evidence>
<dbReference type="InterPro" id="IPR050469">
    <property type="entry name" value="Diguanylate_Cyclase"/>
</dbReference>
<dbReference type="InterPro" id="IPR043128">
    <property type="entry name" value="Rev_trsase/Diguanyl_cyclase"/>
</dbReference>
<feature type="transmembrane region" description="Helical" evidence="4">
    <location>
        <begin position="518"/>
        <end position="534"/>
    </location>
</feature>
<dbReference type="PROSITE" id="PS50887">
    <property type="entry name" value="GGDEF"/>
    <property type="match status" value="2"/>
</dbReference>
<feature type="transmembrane region" description="Helical" evidence="4">
    <location>
        <begin position="148"/>
        <end position="169"/>
    </location>
</feature>
<reference evidence="6 7" key="1">
    <citation type="submission" date="2015-05" db="EMBL/GenBank/DDBJ databases">
        <authorList>
            <person name="Tang B."/>
            <person name="Yu Y."/>
        </authorList>
    </citation>
    <scope>NUCLEOTIDE SEQUENCE [LARGE SCALE GENOMIC DNA]</scope>
    <source>
        <strain evidence="6 7">DSM 7029</strain>
    </source>
</reference>
<protein>
    <recommendedName>
        <fullName evidence="1">diguanylate cyclase</fullName>
        <ecNumber evidence="1">2.7.7.65</ecNumber>
    </recommendedName>
</protein>
<dbReference type="Proteomes" id="UP000035352">
    <property type="component" value="Chromosome"/>
</dbReference>
<dbReference type="GO" id="GO:0052621">
    <property type="term" value="F:diguanylate cyclase activity"/>
    <property type="evidence" value="ECO:0007669"/>
    <property type="project" value="UniProtKB-EC"/>
</dbReference>
<feature type="region of interest" description="Disordered" evidence="3">
    <location>
        <begin position="362"/>
        <end position="409"/>
    </location>
</feature>
<feature type="transmembrane region" description="Helical" evidence="4">
    <location>
        <begin position="492"/>
        <end position="512"/>
    </location>
</feature>
<dbReference type="InterPro" id="IPR036259">
    <property type="entry name" value="MFS_trans_sf"/>
</dbReference>
<evidence type="ECO:0000256" key="4">
    <source>
        <dbReference type="SAM" id="Phobius"/>
    </source>
</evidence>
<keyword evidence="4" id="KW-0812">Transmembrane</keyword>
<feature type="domain" description="GGDEF" evidence="5">
    <location>
        <begin position="646"/>
        <end position="780"/>
    </location>
</feature>
<keyword evidence="4" id="KW-0472">Membrane</keyword>
<dbReference type="SMART" id="SM00267">
    <property type="entry name" value="GGDEF"/>
    <property type="match status" value="2"/>
</dbReference>
<keyword evidence="4" id="KW-1133">Transmembrane helix</keyword>
<dbReference type="SUPFAM" id="SSF103473">
    <property type="entry name" value="MFS general substrate transporter"/>
    <property type="match status" value="1"/>
</dbReference>
<feature type="compositionally biased region" description="Pro residues" evidence="3">
    <location>
        <begin position="388"/>
        <end position="405"/>
    </location>
</feature>
<evidence type="ECO:0000256" key="3">
    <source>
        <dbReference type="SAM" id="MobiDB-lite"/>
    </source>
</evidence>
<feature type="transmembrane region" description="Helical" evidence="4">
    <location>
        <begin position="541"/>
        <end position="558"/>
    </location>
</feature>
<sequence length="780" mass="85862">MLPDGQDLRRKGMRRFLITLRSHAVVMAVVWGGTLAGLGDVPRAIGVTLFTLVTLVGFYLLLRRGTVLTPADPVLAFSQAMFSIALVALVYALFEASRNTALLWLTVIIAYDIRRLPERQIRLAVGFSLLLPALVIGLRGWLRPETAGWFDSLLNLALLAVAMAVLITLSARARSVRRRDLEQRQQMARTLAQRRELSIRDALTGLYNRRHMLTRLDEEQRRQQRDGVPLCVALLDIDHFKQVNDHCGHPIGDAVLQRFAQLAQAAFPGDVDALARWGGEEFLLLMPATPLRDAEAAVQRLRDAVHGYDWGQHHAGLAVTFSAGVCLHLPECNMAETLEQADRALYQAKALGRDRVVVHGKMDHDGPQDPSRWAAARQRSEAQVRVPDLPPQPLQPPVADAPPPAPERRPAFPRLADLVLGTDRRVRAVMPMCLLSSAMYVACITVLLAHLVPAGRTAHWSVWVLLAQNMIGCVVPPLLVRSGFTSRWRDPAITLPYVLWAGAGLTVAYAIVPMLRGAVLQMLSLVMVFGFMGLRPRQTKIAGGVVIAMLAVMAAVWIQFGPAWENPRRIVLEVSMSAAVLWLLTLQSHNHSSTRERVRRERDELAAAVAQVERLMMRDPLTGLFNRQYMQLALERECARHMRSGAGFCVALIDLDHFKRINDTCGHHVGDAVLIGFAEAARAALRETDVICRWGGEEFLVLLPHPGTLPGPAGLAAVDRLREHVAAQRFCAAAPQVQVTFSAGVALHAAGEGVSELVARADHALYQAKADGRDRCVLAA</sequence>
<feature type="transmembrane region" description="Helical" evidence="4">
    <location>
        <begin position="20"/>
        <end position="38"/>
    </location>
</feature>
<evidence type="ECO:0000256" key="2">
    <source>
        <dbReference type="ARBA" id="ARBA00034247"/>
    </source>
</evidence>
<organism evidence="6 7">
    <name type="scientific">Caldimonas brevitalea</name>
    <dbReference type="NCBI Taxonomy" id="413882"/>
    <lineage>
        <taxon>Bacteria</taxon>
        <taxon>Pseudomonadati</taxon>
        <taxon>Pseudomonadota</taxon>
        <taxon>Betaproteobacteria</taxon>
        <taxon>Burkholderiales</taxon>
        <taxon>Sphaerotilaceae</taxon>
        <taxon>Caldimonas</taxon>
    </lineage>
</organism>
<dbReference type="Pfam" id="PF00990">
    <property type="entry name" value="GGDEF"/>
    <property type="match status" value="2"/>
</dbReference>
<dbReference type="KEGG" id="pbh:AAW51_4946"/>
<dbReference type="FunFam" id="3.30.70.270:FF:000001">
    <property type="entry name" value="Diguanylate cyclase domain protein"/>
    <property type="match status" value="2"/>
</dbReference>
<name>A0A0G3BQD4_9BURK</name>
<accession>A0A0G3BQD4</accession>
<proteinExistence type="predicted"/>
<dbReference type="SUPFAM" id="SSF55073">
    <property type="entry name" value="Nucleotide cyclase"/>
    <property type="match status" value="2"/>
</dbReference>
<keyword evidence="7" id="KW-1185">Reference proteome</keyword>
<dbReference type="Gene3D" id="3.30.70.270">
    <property type="match status" value="2"/>
</dbReference>
<evidence type="ECO:0000313" key="7">
    <source>
        <dbReference type="Proteomes" id="UP000035352"/>
    </source>
</evidence>
<dbReference type="NCBIfam" id="TIGR00254">
    <property type="entry name" value="GGDEF"/>
    <property type="match status" value="2"/>
</dbReference>
<feature type="domain" description="GGDEF" evidence="5">
    <location>
        <begin position="228"/>
        <end position="361"/>
    </location>
</feature>
<evidence type="ECO:0000256" key="1">
    <source>
        <dbReference type="ARBA" id="ARBA00012528"/>
    </source>
</evidence>
<comment type="catalytic activity">
    <reaction evidence="2">
        <text>2 GTP = 3',3'-c-di-GMP + 2 diphosphate</text>
        <dbReference type="Rhea" id="RHEA:24898"/>
        <dbReference type="ChEBI" id="CHEBI:33019"/>
        <dbReference type="ChEBI" id="CHEBI:37565"/>
        <dbReference type="ChEBI" id="CHEBI:58805"/>
        <dbReference type="EC" id="2.7.7.65"/>
    </reaction>
</comment>
<dbReference type="PANTHER" id="PTHR45138:SF9">
    <property type="entry name" value="DIGUANYLATE CYCLASE DGCM-RELATED"/>
    <property type="match status" value="1"/>
</dbReference>
<dbReference type="CDD" id="cd01949">
    <property type="entry name" value="GGDEF"/>
    <property type="match status" value="2"/>
</dbReference>
<feature type="transmembrane region" description="Helical" evidence="4">
    <location>
        <begin position="74"/>
        <end position="94"/>
    </location>
</feature>
<dbReference type="EC" id="2.7.7.65" evidence="1"/>
<dbReference type="InterPro" id="IPR000160">
    <property type="entry name" value="GGDEF_dom"/>
</dbReference>
<dbReference type="PANTHER" id="PTHR45138">
    <property type="entry name" value="REGULATORY COMPONENTS OF SENSORY TRANSDUCTION SYSTEM"/>
    <property type="match status" value="1"/>
</dbReference>
<feature type="transmembrane region" description="Helical" evidence="4">
    <location>
        <begin position="44"/>
        <end position="62"/>
    </location>
</feature>
<feature type="transmembrane region" description="Helical" evidence="4">
    <location>
        <begin position="458"/>
        <end position="480"/>
    </location>
</feature>
<feature type="transmembrane region" description="Helical" evidence="4">
    <location>
        <begin position="100"/>
        <end position="116"/>
    </location>
</feature>
<dbReference type="STRING" id="413882.AAW51_4946"/>
<feature type="transmembrane region" description="Helical" evidence="4">
    <location>
        <begin position="123"/>
        <end position="142"/>
    </location>
</feature>
<feature type="transmembrane region" description="Helical" evidence="4">
    <location>
        <begin position="432"/>
        <end position="452"/>
    </location>
</feature>
<dbReference type="AlphaFoldDB" id="A0A0G3BQD4"/>
<dbReference type="InterPro" id="IPR029787">
    <property type="entry name" value="Nucleotide_cyclase"/>
</dbReference>